<accession>A0AA39SUQ1</accession>
<dbReference type="Gene3D" id="3.30.470.20">
    <property type="entry name" value="ATP-grasp fold, B domain"/>
    <property type="match status" value="1"/>
</dbReference>
<dbReference type="Proteomes" id="UP001168877">
    <property type="component" value="Unassembled WGS sequence"/>
</dbReference>
<keyword evidence="2" id="KW-1185">Reference proteome</keyword>
<dbReference type="EMBL" id="JAUESC010000003">
    <property type="protein sequence ID" value="KAK0600157.1"/>
    <property type="molecule type" value="Genomic_DNA"/>
</dbReference>
<reference evidence="1" key="2">
    <citation type="submission" date="2023-06" db="EMBL/GenBank/DDBJ databases">
        <authorList>
            <person name="Swenson N.G."/>
            <person name="Wegrzyn J.L."/>
            <person name="Mcevoy S.L."/>
        </authorList>
    </citation>
    <scope>NUCLEOTIDE SEQUENCE</scope>
    <source>
        <strain evidence="1">NS2018</strain>
        <tissue evidence="1">Leaf</tissue>
    </source>
</reference>
<reference evidence="1" key="1">
    <citation type="journal article" date="2022" name="Plant J.">
        <title>Strategies of tolerance reflected in two North American maple genomes.</title>
        <authorList>
            <person name="McEvoy S.L."/>
            <person name="Sezen U.U."/>
            <person name="Trouern-Trend A."/>
            <person name="McMahon S.M."/>
            <person name="Schaberg P.G."/>
            <person name="Yang J."/>
            <person name="Wegrzyn J.L."/>
            <person name="Swenson N.G."/>
        </authorList>
    </citation>
    <scope>NUCLEOTIDE SEQUENCE</scope>
    <source>
        <strain evidence="1">NS2018</strain>
    </source>
</reference>
<name>A0AA39SUQ1_ACESA</name>
<organism evidence="1 2">
    <name type="scientific">Acer saccharum</name>
    <name type="common">Sugar maple</name>
    <dbReference type="NCBI Taxonomy" id="4024"/>
    <lineage>
        <taxon>Eukaryota</taxon>
        <taxon>Viridiplantae</taxon>
        <taxon>Streptophyta</taxon>
        <taxon>Embryophyta</taxon>
        <taxon>Tracheophyta</taxon>
        <taxon>Spermatophyta</taxon>
        <taxon>Magnoliopsida</taxon>
        <taxon>eudicotyledons</taxon>
        <taxon>Gunneridae</taxon>
        <taxon>Pentapetalae</taxon>
        <taxon>rosids</taxon>
        <taxon>malvids</taxon>
        <taxon>Sapindales</taxon>
        <taxon>Sapindaceae</taxon>
        <taxon>Hippocastanoideae</taxon>
        <taxon>Acereae</taxon>
        <taxon>Acer</taxon>
    </lineage>
</organism>
<evidence type="ECO:0000313" key="2">
    <source>
        <dbReference type="Proteomes" id="UP001168877"/>
    </source>
</evidence>
<proteinExistence type="predicted"/>
<gene>
    <name evidence="1" type="ORF">LWI29_012280</name>
</gene>
<dbReference type="AlphaFoldDB" id="A0AA39SUQ1"/>
<sequence length="97" mass="10714">MSERLGCNISFSECGGIEIEENWDKVKTIYVPTGVSFTSEMCAPLVATLPLEDLQQCQLIQPSYISTLVSDTMTANLTTSDKYDLERTKIDAQVLSS</sequence>
<comment type="caution">
    <text evidence="1">The sequence shown here is derived from an EMBL/GenBank/DDBJ whole genome shotgun (WGS) entry which is preliminary data.</text>
</comment>
<protein>
    <submittedName>
        <fullName evidence="1">Uncharacterized protein</fullName>
    </submittedName>
</protein>
<evidence type="ECO:0000313" key="1">
    <source>
        <dbReference type="EMBL" id="KAK0600157.1"/>
    </source>
</evidence>